<proteinExistence type="inferred from homology"/>
<evidence type="ECO:0000313" key="12">
    <source>
        <dbReference type="EMBL" id="OHA41495.1"/>
    </source>
</evidence>
<dbReference type="Gene3D" id="2.40.30.10">
    <property type="entry name" value="Translation factors"/>
    <property type="match status" value="1"/>
</dbReference>
<dbReference type="Pfam" id="PF20258">
    <property type="entry name" value="tRNA_Me_trans_C"/>
    <property type="match status" value="1"/>
</dbReference>
<dbReference type="InterPro" id="IPR014729">
    <property type="entry name" value="Rossmann-like_a/b/a_fold"/>
</dbReference>
<name>A0A1G2NZH1_9BACT</name>
<dbReference type="GO" id="GO:0005524">
    <property type="term" value="F:ATP binding"/>
    <property type="evidence" value="ECO:0007669"/>
    <property type="project" value="UniProtKB-KW"/>
</dbReference>
<comment type="function">
    <text evidence="9">Catalyzes the 2-thiolation of uridine at the wobble position (U34) of tRNA, leading to the formation of s(2)U34.</text>
</comment>
<dbReference type="Gene3D" id="2.30.30.280">
    <property type="entry name" value="Adenine nucleotide alpha hydrolases-like domains"/>
    <property type="match status" value="1"/>
</dbReference>
<dbReference type="GO" id="GO:0005737">
    <property type="term" value="C:cytoplasm"/>
    <property type="evidence" value="ECO:0007669"/>
    <property type="project" value="UniProtKB-SubCell"/>
</dbReference>
<dbReference type="HAMAP" id="MF_00144">
    <property type="entry name" value="tRNA_thiouridyl_MnmA"/>
    <property type="match status" value="1"/>
</dbReference>
<keyword evidence="4 9" id="KW-0547">Nucleotide-binding</keyword>
<evidence type="ECO:0000256" key="3">
    <source>
        <dbReference type="ARBA" id="ARBA00022694"/>
    </source>
</evidence>
<accession>A0A1G2NZH1</accession>
<evidence type="ECO:0000259" key="10">
    <source>
        <dbReference type="Pfam" id="PF20258"/>
    </source>
</evidence>
<feature type="region of interest" description="Interaction with tRNA" evidence="9">
    <location>
        <begin position="338"/>
        <end position="339"/>
    </location>
</feature>
<comment type="caution">
    <text evidence="9">Lacks conserved residue(s) required for the propagation of feature annotation.</text>
</comment>
<dbReference type="GO" id="GO:0002143">
    <property type="term" value="P:tRNA wobble position uridine thiolation"/>
    <property type="evidence" value="ECO:0007669"/>
    <property type="project" value="TreeGrafter"/>
</dbReference>
<dbReference type="PANTHER" id="PTHR11933:SF5">
    <property type="entry name" value="MITOCHONDRIAL TRNA-SPECIFIC 2-THIOURIDYLASE 1"/>
    <property type="match status" value="1"/>
</dbReference>
<evidence type="ECO:0000256" key="8">
    <source>
        <dbReference type="ARBA" id="ARBA00051542"/>
    </source>
</evidence>
<feature type="region of interest" description="Interaction with tRNA" evidence="9">
    <location>
        <begin position="175"/>
        <end position="177"/>
    </location>
</feature>
<dbReference type="InterPro" id="IPR023382">
    <property type="entry name" value="MnmA-like_central_sf"/>
</dbReference>
<evidence type="ECO:0000256" key="4">
    <source>
        <dbReference type="ARBA" id="ARBA00022741"/>
    </source>
</evidence>
<feature type="domain" description="tRNA-specific 2-thiouridylase MnmA-like central" evidence="11">
    <location>
        <begin position="233"/>
        <end position="299"/>
    </location>
</feature>
<keyword evidence="2 9" id="KW-0808">Transferase</keyword>
<evidence type="ECO:0000259" key="11">
    <source>
        <dbReference type="Pfam" id="PF20259"/>
    </source>
</evidence>
<dbReference type="Gene3D" id="3.40.50.620">
    <property type="entry name" value="HUPs"/>
    <property type="match status" value="1"/>
</dbReference>
<evidence type="ECO:0000256" key="7">
    <source>
        <dbReference type="ARBA" id="ARBA00023157"/>
    </source>
</evidence>
<feature type="binding site" evidence="9">
    <location>
        <position position="45"/>
    </location>
    <ligand>
        <name>ATP</name>
        <dbReference type="ChEBI" id="CHEBI:30616"/>
    </ligand>
</feature>
<dbReference type="EMBL" id="MHSK01000032">
    <property type="protein sequence ID" value="OHA41495.1"/>
    <property type="molecule type" value="Genomic_DNA"/>
</dbReference>
<keyword evidence="3 9" id="KW-0819">tRNA processing</keyword>
<keyword evidence="1 9" id="KW-0820">tRNA-binding</keyword>
<evidence type="ECO:0000256" key="5">
    <source>
        <dbReference type="ARBA" id="ARBA00022840"/>
    </source>
</evidence>
<evidence type="ECO:0000256" key="1">
    <source>
        <dbReference type="ARBA" id="ARBA00022555"/>
    </source>
</evidence>
<evidence type="ECO:0000256" key="9">
    <source>
        <dbReference type="HAMAP-Rule" id="MF_00144"/>
    </source>
</evidence>
<comment type="subcellular location">
    <subcellularLocation>
        <location evidence="9">Cytoplasm</location>
    </subcellularLocation>
</comment>
<feature type="binding site" evidence="9">
    <location>
        <begin position="19"/>
        <end position="26"/>
    </location>
    <ligand>
        <name>ATP</name>
        <dbReference type="ChEBI" id="CHEBI:30616"/>
    </ligand>
</feature>
<dbReference type="Proteomes" id="UP000177269">
    <property type="component" value="Unassembled WGS sequence"/>
</dbReference>
<protein>
    <recommendedName>
        <fullName evidence="9">tRNA-specific 2-thiouridylase MnmA</fullName>
        <ecNumber evidence="9">2.8.1.13</ecNumber>
    </recommendedName>
</protein>
<comment type="caution">
    <text evidence="12">The sequence shown here is derived from an EMBL/GenBank/DDBJ whole genome shotgun (WGS) entry which is preliminary data.</text>
</comment>
<organism evidence="12 13">
    <name type="scientific">Candidatus Taylorbacteria bacterium RIFCSPLOWO2_12_FULL_43_20</name>
    <dbReference type="NCBI Taxonomy" id="1802332"/>
    <lineage>
        <taxon>Bacteria</taxon>
        <taxon>Candidatus Tayloriibacteriota</taxon>
    </lineage>
</organism>
<keyword evidence="7" id="KW-1015">Disulfide bond</keyword>
<dbReference type="SUPFAM" id="SSF52402">
    <property type="entry name" value="Adenine nucleotide alpha hydrolases-like"/>
    <property type="match status" value="1"/>
</dbReference>
<dbReference type="PANTHER" id="PTHR11933">
    <property type="entry name" value="TRNA 5-METHYLAMINOMETHYL-2-THIOURIDYLATE -METHYLTRANSFERASE"/>
    <property type="match status" value="1"/>
</dbReference>
<feature type="site" description="Interaction with tRNA" evidence="9">
    <location>
        <position position="370"/>
    </location>
</feature>
<comment type="similarity">
    <text evidence="9">Belongs to the MnmA/TRMU family.</text>
</comment>
<feature type="site" description="Interaction with tRNA" evidence="9">
    <location>
        <position position="133"/>
    </location>
</feature>
<feature type="active site" description="Nucleophile" evidence="9">
    <location>
        <position position="108"/>
    </location>
</feature>
<dbReference type="Pfam" id="PF20259">
    <property type="entry name" value="tRNA_Me_trans_M"/>
    <property type="match status" value="1"/>
</dbReference>
<dbReference type="AlphaFoldDB" id="A0A1G2NZH1"/>
<feature type="domain" description="tRNA-specific 2-thiouridylase MnmA-like C-terminal" evidence="10">
    <location>
        <begin position="317"/>
        <end position="386"/>
    </location>
</feature>
<evidence type="ECO:0000256" key="6">
    <source>
        <dbReference type="ARBA" id="ARBA00022884"/>
    </source>
</evidence>
<dbReference type="FunFam" id="3.40.50.620:FF:000115">
    <property type="entry name" value="tRNA-specific 2-thiouridylase MnmA"/>
    <property type="match status" value="1"/>
</dbReference>
<dbReference type="Pfam" id="PF03054">
    <property type="entry name" value="tRNA_Me_trans"/>
    <property type="match status" value="1"/>
</dbReference>
<dbReference type="NCBIfam" id="TIGR00420">
    <property type="entry name" value="trmU"/>
    <property type="match status" value="1"/>
</dbReference>
<sequence length="387" mass="43929">MTSKHKQTKISPRQKVFVGMSGGVDSSVSAALLKDEGYEVTGVFIKTWQPEGFPCSWKDERRDAMRVCAELEIPFLTLDLEKEYKKDVVDYMIAEYSKGKTPNPDVMCNKHIKFGAFYDWAIDNGADYIATGHYSRIGMRQIPNHKYQIPNKSQIENLKSSEKEYELLKGIDEEKDQSYFLWQIRREQLAHVIFPIGEYKKSEVRKLAEKFNLSTAGKKDSQGICFIGKLDMKDFLSQYLNPKRGIVLNMAGEQVGTHNGAILYTIGERRGFEITEKNPHTPPMYVVSKDIDANTITVSESESNIFEKSLNNTKVDICSANWISGEPFPAREYSVRFRYRQKLLRCNVQKEGDCWAIKLLGESVACAPGQSAVIYDKDTCLGGGVIM</sequence>
<dbReference type="GO" id="GO:0103016">
    <property type="term" value="F:tRNA-uridine 2-sulfurtransferase activity"/>
    <property type="evidence" value="ECO:0007669"/>
    <property type="project" value="UniProtKB-EC"/>
</dbReference>
<dbReference type="InterPro" id="IPR004506">
    <property type="entry name" value="MnmA-like"/>
</dbReference>
<dbReference type="CDD" id="cd01998">
    <property type="entry name" value="MnmA_TRMU-like"/>
    <property type="match status" value="1"/>
</dbReference>
<dbReference type="GO" id="GO:0000049">
    <property type="term" value="F:tRNA binding"/>
    <property type="evidence" value="ECO:0007669"/>
    <property type="project" value="UniProtKB-KW"/>
</dbReference>
<evidence type="ECO:0000313" key="13">
    <source>
        <dbReference type="Proteomes" id="UP000177269"/>
    </source>
</evidence>
<feature type="active site" description="Cysteine persulfide intermediate" evidence="9">
    <location>
        <position position="225"/>
    </location>
</feature>
<keyword evidence="5 9" id="KW-0067">ATP-binding</keyword>
<comment type="catalytic activity">
    <reaction evidence="8 9">
        <text>S-sulfanyl-L-cysteinyl-[protein] + uridine(34) in tRNA + AH2 + ATP = 2-thiouridine(34) in tRNA + L-cysteinyl-[protein] + A + AMP + diphosphate + H(+)</text>
        <dbReference type="Rhea" id="RHEA:47032"/>
        <dbReference type="Rhea" id="RHEA-COMP:10131"/>
        <dbReference type="Rhea" id="RHEA-COMP:11726"/>
        <dbReference type="Rhea" id="RHEA-COMP:11727"/>
        <dbReference type="Rhea" id="RHEA-COMP:11728"/>
        <dbReference type="ChEBI" id="CHEBI:13193"/>
        <dbReference type="ChEBI" id="CHEBI:15378"/>
        <dbReference type="ChEBI" id="CHEBI:17499"/>
        <dbReference type="ChEBI" id="CHEBI:29950"/>
        <dbReference type="ChEBI" id="CHEBI:30616"/>
        <dbReference type="ChEBI" id="CHEBI:33019"/>
        <dbReference type="ChEBI" id="CHEBI:61963"/>
        <dbReference type="ChEBI" id="CHEBI:65315"/>
        <dbReference type="ChEBI" id="CHEBI:87170"/>
        <dbReference type="ChEBI" id="CHEBI:456215"/>
        <dbReference type="EC" id="2.8.1.13"/>
    </reaction>
</comment>
<reference evidence="12 13" key="1">
    <citation type="journal article" date="2016" name="Nat. Commun.">
        <title>Thousands of microbial genomes shed light on interconnected biogeochemical processes in an aquifer system.</title>
        <authorList>
            <person name="Anantharaman K."/>
            <person name="Brown C.T."/>
            <person name="Hug L.A."/>
            <person name="Sharon I."/>
            <person name="Castelle C.J."/>
            <person name="Probst A.J."/>
            <person name="Thomas B.C."/>
            <person name="Singh A."/>
            <person name="Wilkins M.J."/>
            <person name="Karaoz U."/>
            <person name="Brodie E.L."/>
            <person name="Williams K.H."/>
            <person name="Hubbard S.S."/>
            <person name="Banfield J.F."/>
        </authorList>
    </citation>
    <scope>NUCLEOTIDE SEQUENCE [LARGE SCALE GENOMIC DNA]</scope>
</reference>
<feature type="region of interest" description="Interaction with target base in tRNA" evidence="9">
    <location>
        <begin position="103"/>
        <end position="105"/>
    </location>
</feature>
<dbReference type="InterPro" id="IPR046885">
    <property type="entry name" value="MnmA-like_C"/>
</dbReference>
<dbReference type="NCBIfam" id="NF001138">
    <property type="entry name" value="PRK00143.1"/>
    <property type="match status" value="1"/>
</dbReference>
<keyword evidence="6 9" id="KW-0694">RNA-binding</keyword>
<feature type="binding site" evidence="9">
    <location>
        <position position="132"/>
    </location>
    <ligand>
        <name>ATP</name>
        <dbReference type="ChEBI" id="CHEBI:30616"/>
    </ligand>
</feature>
<keyword evidence="9" id="KW-0963">Cytoplasm</keyword>
<dbReference type="InterPro" id="IPR046884">
    <property type="entry name" value="MnmA-like_central"/>
</dbReference>
<gene>
    <name evidence="9" type="primary">mnmA</name>
    <name evidence="12" type="ORF">A3G52_00915</name>
</gene>
<dbReference type="EC" id="2.8.1.13" evidence="9"/>
<evidence type="ECO:0000256" key="2">
    <source>
        <dbReference type="ARBA" id="ARBA00022679"/>
    </source>
</evidence>